<dbReference type="Pfam" id="PF01966">
    <property type="entry name" value="HD"/>
    <property type="match status" value="1"/>
</dbReference>
<dbReference type="Gene3D" id="1.10.3090.10">
    <property type="entry name" value="cca-adding enzyme, domain 2"/>
    <property type="match status" value="1"/>
</dbReference>
<dbReference type="AlphaFoldDB" id="X1N2G0"/>
<evidence type="ECO:0000256" key="1">
    <source>
        <dbReference type="ARBA" id="ARBA00022741"/>
    </source>
</evidence>
<dbReference type="SUPFAM" id="SSF81891">
    <property type="entry name" value="Poly A polymerase C-terminal region-like"/>
    <property type="match status" value="1"/>
</dbReference>
<dbReference type="CDD" id="cd00077">
    <property type="entry name" value="HDc"/>
    <property type="match status" value="1"/>
</dbReference>
<dbReference type="SMART" id="SM00471">
    <property type="entry name" value="HDc"/>
    <property type="match status" value="1"/>
</dbReference>
<dbReference type="InterPro" id="IPR050124">
    <property type="entry name" value="tRNA_CCA-adding_enzyme"/>
</dbReference>
<sequence>IPELAQAKGVQQPRVHFWDVFDHSIKTVVAVDFLLGQGTWEYAGEEVLAAVPWSDALSQHFERGVSSGSTRRSTLKLAALLHDIAKPQTKAIDETGRARFLGHAKEGADIAVSILERLRFSAKEIKQVEVMVIHHLRPTQLSQYEVPSRRAIYRYFRDAGEAGVDILFLSLADHLATRGQHLDLAEWQEHAQIVEYVLARHFEEESLTVPPKLIGGHDLINIFGLSPGPEIKRILEAVREAQAAGEVTTREEALAYIEHLLTSP</sequence>
<feature type="non-terminal residue" evidence="3">
    <location>
        <position position="264"/>
    </location>
</feature>
<dbReference type="PANTHER" id="PTHR47545:SF2">
    <property type="entry name" value="CC-ADDING TRNA NUCLEOTIDYLTRANSFERASE"/>
    <property type="match status" value="1"/>
</dbReference>
<keyword evidence="1" id="KW-0547">Nucleotide-binding</keyword>
<accession>X1N2G0</accession>
<reference evidence="3" key="1">
    <citation type="journal article" date="2014" name="Front. Microbiol.">
        <title>High frequency of phylogenetically diverse reductive dehalogenase-homologous genes in deep subseafloor sedimentary metagenomes.</title>
        <authorList>
            <person name="Kawai M."/>
            <person name="Futagami T."/>
            <person name="Toyoda A."/>
            <person name="Takaki Y."/>
            <person name="Nishi S."/>
            <person name="Hori S."/>
            <person name="Arai W."/>
            <person name="Tsubouchi T."/>
            <person name="Morono Y."/>
            <person name="Uchiyama I."/>
            <person name="Ito T."/>
            <person name="Fujiyama A."/>
            <person name="Inagaki F."/>
            <person name="Takami H."/>
        </authorList>
    </citation>
    <scope>NUCLEOTIDE SEQUENCE</scope>
    <source>
        <strain evidence="3">Expedition CK06-06</strain>
    </source>
</reference>
<dbReference type="InterPro" id="IPR006674">
    <property type="entry name" value="HD_domain"/>
</dbReference>
<dbReference type="InterPro" id="IPR006675">
    <property type="entry name" value="HDIG_dom"/>
</dbReference>
<dbReference type="InterPro" id="IPR003607">
    <property type="entry name" value="HD/PDEase_dom"/>
</dbReference>
<dbReference type="GO" id="GO:0000166">
    <property type="term" value="F:nucleotide binding"/>
    <property type="evidence" value="ECO:0007669"/>
    <property type="project" value="UniProtKB-KW"/>
</dbReference>
<dbReference type="PANTHER" id="PTHR47545">
    <property type="entry name" value="MULTIFUNCTIONAL CCA PROTEIN"/>
    <property type="match status" value="1"/>
</dbReference>
<organism evidence="3">
    <name type="scientific">marine sediment metagenome</name>
    <dbReference type="NCBI Taxonomy" id="412755"/>
    <lineage>
        <taxon>unclassified sequences</taxon>
        <taxon>metagenomes</taxon>
        <taxon>ecological metagenomes</taxon>
    </lineage>
</organism>
<feature type="non-terminal residue" evidence="3">
    <location>
        <position position="1"/>
    </location>
</feature>
<dbReference type="Gene3D" id="1.10.246.80">
    <property type="match status" value="1"/>
</dbReference>
<dbReference type="NCBIfam" id="TIGR00277">
    <property type="entry name" value="HDIG"/>
    <property type="match status" value="1"/>
</dbReference>
<dbReference type="EMBL" id="BARV01026159">
    <property type="protein sequence ID" value="GAI37773.1"/>
    <property type="molecule type" value="Genomic_DNA"/>
</dbReference>
<comment type="caution">
    <text evidence="3">The sequence shown here is derived from an EMBL/GenBank/DDBJ whole genome shotgun (WGS) entry which is preliminary data.</text>
</comment>
<protein>
    <recommendedName>
        <fullName evidence="2">HD/PDEase domain-containing protein</fullName>
    </recommendedName>
</protein>
<evidence type="ECO:0000259" key="2">
    <source>
        <dbReference type="SMART" id="SM00471"/>
    </source>
</evidence>
<evidence type="ECO:0000313" key="3">
    <source>
        <dbReference type="EMBL" id="GAI37773.1"/>
    </source>
</evidence>
<gene>
    <name evidence="3" type="ORF">S06H3_42325</name>
</gene>
<feature type="domain" description="HD/PDEase" evidence="2">
    <location>
        <begin position="16"/>
        <end position="187"/>
    </location>
</feature>
<proteinExistence type="predicted"/>
<name>X1N2G0_9ZZZZ</name>